<dbReference type="Gene3D" id="3.30.1060.10">
    <property type="entry name" value="Peptide methionine sulphoxide reductase MsrA"/>
    <property type="match status" value="1"/>
</dbReference>
<organism evidence="6 7">
    <name type="scientific">Salinimicrobium sediminis</name>
    <dbReference type="NCBI Taxonomy" id="1343891"/>
    <lineage>
        <taxon>Bacteria</taxon>
        <taxon>Pseudomonadati</taxon>
        <taxon>Bacteroidota</taxon>
        <taxon>Flavobacteriia</taxon>
        <taxon>Flavobacteriales</taxon>
        <taxon>Flavobacteriaceae</taxon>
        <taxon>Salinimicrobium</taxon>
    </lineage>
</organism>
<dbReference type="Proteomes" id="UP000219193">
    <property type="component" value="Unassembled WGS sequence"/>
</dbReference>
<accession>A0A285WZZ7</accession>
<name>A0A285WZZ7_9FLAO</name>
<sequence>MEKMKKIGLGGGCHWCTEAIFQQVEGVVKVEQGYIASEAPADTLSEAVIVHYLPKKVNLERLLEIHLHTHNSTSDHSFRKKYRSAVYFFSAEEEKEIKSLLVKLQKKFEKKLVTQVLAFRKFEASRESIQNYYKRNPEAPFCKRYIEPKLKLIKELDLIPRKERKV</sequence>
<dbReference type="RefSeq" id="WP_097054457.1">
    <property type="nucleotide sequence ID" value="NZ_OCMF01000001.1"/>
</dbReference>
<evidence type="ECO:0000256" key="4">
    <source>
        <dbReference type="ARBA" id="ARBA00048782"/>
    </source>
</evidence>
<dbReference type="OrthoDB" id="4174719at2"/>
<dbReference type="PANTHER" id="PTHR43774:SF1">
    <property type="entry name" value="PEPTIDE METHIONINE SULFOXIDE REDUCTASE MSRA 2"/>
    <property type="match status" value="1"/>
</dbReference>
<dbReference type="PANTHER" id="PTHR43774">
    <property type="entry name" value="PEPTIDE METHIONINE SULFOXIDE REDUCTASE"/>
    <property type="match status" value="1"/>
</dbReference>
<dbReference type="EMBL" id="OCMF01000001">
    <property type="protein sequence ID" value="SOC78653.1"/>
    <property type="molecule type" value="Genomic_DNA"/>
</dbReference>
<dbReference type="Pfam" id="PF01625">
    <property type="entry name" value="PMSR"/>
    <property type="match status" value="1"/>
</dbReference>
<evidence type="ECO:0000313" key="7">
    <source>
        <dbReference type="Proteomes" id="UP000219193"/>
    </source>
</evidence>
<keyword evidence="7" id="KW-1185">Reference proteome</keyword>
<dbReference type="GO" id="GO:0008113">
    <property type="term" value="F:peptide-methionine (S)-S-oxide reductase activity"/>
    <property type="evidence" value="ECO:0007669"/>
    <property type="project" value="UniProtKB-EC"/>
</dbReference>
<protein>
    <recommendedName>
        <fullName evidence="1">peptide-methionine (S)-S-oxide reductase</fullName>
        <ecNumber evidence="1">1.8.4.11</ecNumber>
    </recommendedName>
</protein>
<dbReference type="AlphaFoldDB" id="A0A285WZZ7"/>
<dbReference type="SUPFAM" id="SSF55068">
    <property type="entry name" value="Peptide methionine sulfoxide reductase"/>
    <property type="match status" value="1"/>
</dbReference>
<dbReference type="InterPro" id="IPR002569">
    <property type="entry name" value="Met_Sox_Rdtase_MsrA_dom"/>
</dbReference>
<evidence type="ECO:0000259" key="5">
    <source>
        <dbReference type="Pfam" id="PF01625"/>
    </source>
</evidence>
<comment type="catalytic activity">
    <reaction evidence="3">
        <text>L-methionyl-[protein] + [thioredoxin]-disulfide + H2O = L-methionyl-(S)-S-oxide-[protein] + [thioredoxin]-dithiol</text>
        <dbReference type="Rhea" id="RHEA:14217"/>
        <dbReference type="Rhea" id="RHEA-COMP:10698"/>
        <dbReference type="Rhea" id="RHEA-COMP:10700"/>
        <dbReference type="Rhea" id="RHEA-COMP:12313"/>
        <dbReference type="Rhea" id="RHEA-COMP:12315"/>
        <dbReference type="ChEBI" id="CHEBI:15377"/>
        <dbReference type="ChEBI" id="CHEBI:16044"/>
        <dbReference type="ChEBI" id="CHEBI:29950"/>
        <dbReference type="ChEBI" id="CHEBI:44120"/>
        <dbReference type="ChEBI" id="CHEBI:50058"/>
        <dbReference type="EC" id="1.8.4.11"/>
    </reaction>
</comment>
<comment type="catalytic activity">
    <reaction evidence="4">
        <text>[thioredoxin]-disulfide + L-methionine + H2O = L-methionine (S)-S-oxide + [thioredoxin]-dithiol</text>
        <dbReference type="Rhea" id="RHEA:19993"/>
        <dbReference type="Rhea" id="RHEA-COMP:10698"/>
        <dbReference type="Rhea" id="RHEA-COMP:10700"/>
        <dbReference type="ChEBI" id="CHEBI:15377"/>
        <dbReference type="ChEBI" id="CHEBI:29950"/>
        <dbReference type="ChEBI" id="CHEBI:50058"/>
        <dbReference type="ChEBI" id="CHEBI:57844"/>
        <dbReference type="ChEBI" id="CHEBI:58772"/>
        <dbReference type="EC" id="1.8.4.11"/>
    </reaction>
</comment>
<dbReference type="InterPro" id="IPR036509">
    <property type="entry name" value="Met_Sox_Rdtase_MsrA_sf"/>
</dbReference>
<dbReference type="EC" id="1.8.4.11" evidence="1"/>
<evidence type="ECO:0000256" key="1">
    <source>
        <dbReference type="ARBA" id="ARBA00012502"/>
    </source>
</evidence>
<evidence type="ECO:0000256" key="3">
    <source>
        <dbReference type="ARBA" id="ARBA00047806"/>
    </source>
</evidence>
<reference evidence="7" key="1">
    <citation type="submission" date="2017-09" db="EMBL/GenBank/DDBJ databases">
        <authorList>
            <person name="Varghese N."/>
            <person name="Submissions S."/>
        </authorList>
    </citation>
    <scope>NUCLEOTIDE SEQUENCE [LARGE SCALE GENOMIC DNA]</scope>
    <source>
        <strain evidence="7">CGMCC 1.12641</strain>
    </source>
</reference>
<feature type="domain" description="Peptide methionine sulphoxide reductase MsrA" evidence="5">
    <location>
        <begin position="7"/>
        <end position="142"/>
    </location>
</feature>
<gene>
    <name evidence="6" type="ORF">SAMN06296241_0165</name>
</gene>
<keyword evidence="2" id="KW-0560">Oxidoreductase</keyword>
<evidence type="ECO:0000313" key="6">
    <source>
        <dbReference type="EMBL" id="SOC78653.1"/>
    </source>
</evidence>
<proteinExistence type="predicted"/>
<evidence type="ECO:0000256" key="2">
    <source>
        <dbReference type="ARBA" id="ARBA00023002"/>
    </source>
</evidence>